<dbReference type="EMBL" id="CAUYUJ010016881">
    <property type="protein sequence ID" value="CAK0869748.1"/>
    <property type="molecule type" value="Genomic_DNA"/>
</dbReference>
<dbReference type="Proteomes" id="UP001189429">
    <property type="component" value="Unassembled WGS sequence"/>
</dbReference>
<comment type="caution">
    <text evidence="1">The sequence shown here is derived from an EMBL/GenBank/DDBJ whole genome shotgun (WGS) entry which is preliminary data.</text>
</comment>
<reference evidence="1" key="1">
    <citation type="submission" date="2023-10" db="EMBL/GenBank/DDBJ databases">
        <authorList>
            <person name="Chen Y."/>
            <person name="Shah S."/>
            <person name="Dougan E. K."/>
            <person name="Thang M."/>
            <person name="Chan C."/>
        </authorList>
    </citation>
    <scope>NUCLEOTIDE SEQUENCE [LARGE SCALE GENOMIC DNA]</scope>
</reference>
<proteinExistence type="predicted"/>
<evidence type="ECO:0000313" key="1">
    <source>
        <dbReference type="EMBL" id="CAK0869748.1"/>
    </source>
</evidence>
<sequence>MPATQFGAVAQKGTDFASHLVQSLIALAEKNGWSIFVLFIDLVKAFDRVVRESVLGYPDEFQSDSERLDHLRALGLTEAVAQHIFKYLRDQPPLLKAWGVSDHTIALLRGLHCGSWFGVGEASDVVCPKTGGRQGCKVGAILFNSVYSIALKALHAALKDAGITLVLRKAGDVFWGVGQDKPADFADVSGCAFVDDDCIVVVGRNARVLAEAIPKAVRQVVKIFASLNLQINWNPGKTEAMVRFRGQRSQRVFETMVCNSMMMLGAGLGHRWRST</sequence>
<name>A0ABN9VCT4_9DINO</name>
<accession>A0ABN9VCT4</accession>
<evidence type="ECO:0000313" key="2">
    <source>
        <dbReference type="Proteomes" id="UP001189429"/>
    </source>
</evidence>
<gene>
    <name evidence="1" type="ORF">PCOR1329_LOCUS56007</name>
</gene>
<evidence type="ECO:0008006" key="3">
    <source>
        <dbReference type="Google" id="ProtNLM"/>
    </source>
</evidence>
<keyword evidence="2" id="KW-1185">Reference proteome</keyword>
<protein>
    <recommendedName>
        <fullName evidence="3">Reverse transcriptase domain-containing protein</fullName>
    </recommendedName>
</protein>
<organism evidence="1 2">
    <name type="scientific">Prorocentrum cordatum</name>
    <dbReference type="NCBI Taxonomy" id="2364126"/>
    <lineage>
        <taxon>Eukaryota</taxon>
        <taxon>Sar</taxon>
        <taxon>Alveolata</taxon>
        <taxon>Dinophyceae</taxon>
        <taxon>Prorocentrales</taxon>
        <taxon>Prorocentraceae</taxon>
        <taxon>Prorocentrum</taxon>
    </lineage>
</organism>